<proteinExistence type="predicted"/>
<evidence type="ECO:0000313" key="3">
    <source>
        <dbReference type="Proteomes" id="UP000094527"/>
    </source>
</evidence>
<accession>A0A1D2N9F6</accession>
<name>A0A1D2N9F6_ORCCI</name>
<dbReference type="EMBL" id="LJIJ01000145">
    <property type="protein sequence ID" value="ODN01626.1"/>
    <property type="molecule type" value="Genomic_DNA"/>
</dbReference>
<feature type="transmembrane region" description="Helical" evidence="1">
    <location>
        <begin position="37"/>
        <end position="55"/>
    </location>
</feature>
<sequence>MISRDQAFLAIRYYLLSFYHCFGLIGVHVGYHCGYTINHVCACFLLLITGIFFLISVLKYWNDNGKLGVRIMAMIIGFANSAVYGYLPWKLLKAT</sequence>
<keyword evidence="1" id="KW-1133">Transmembrane helix</keyword>
<protein>
    <submittedName>
        <fullName evidence="2">Uncharacterized protein</fullName>
    </submittedName>
</protein>
<evidence type="ECO:0000313" key="2">
    <source>
        <dbReference type="EMBL" id="ODN01626.1"/>
    </source>
</evidence>
<organism evidence="2 3">
    <name type="scientific">Orchesella cincta</name>
    <name type="common">Springtail</name>
    <name type="synonym">Podura cincta</name>
    <dbReference type="NCBI Taxonomy" id="48709"/>
    <lineage>
        <taxon>Eukaryota</taxon>
        <taxon>Metazoa</taxon>
        <taxon>Ecdysozoa</taxon>
        <taxon>Arthropoda</taxon>
        <taxon>Hexapoda</taxon>
        <taxon>Collembola</taxon>
        <taxon>Entomobryomorpha</taxon>
        <taxon>Entomobryoidea</taxon>
        <taxon>Orchesellidae</taxon>
        <taxon>Orchesellinae</taxon>
        <taxon>Orchesella</taxon>
    </lineage>
</organism>
<dbReference type="Proteomes" id="UP000094527">
    <property type="component" value="Unassembled WGS sequence"/>
</dbReference>
<feature type="transmembrane region" description="Helical" evidence="1">
    <location>
        <begin position="12"/>
        <end position="31"/>
    </location>
</feature>
<keyword evidence="3" id="KW-1185">Reference proteome</keyword>
<gene>
    <name evidence="2" type="ORF">Ocin01_05055</name>
</gene>
<keyword evidence="1" id="KW-0472">Membrane</keyword>
<feature type="transmembrane region" description="Helical" evidence="1">
    <location>
        <begin position="67"/>
        <end position="87"/>
    </location>
</feature>
<keyword evidence="1" id="KW-0812">Transmembrane</keyword>
<reference evidence="2 3" key="1">
    <citation type="journal article" date="2016" name="Genome Biol. Evol.">
        <title>Gene Family Evolution Reflects Adaptation to Soil Environmental Stressors in the Genome of the Collembolan Orchesella cincta.</title>
        <authorList>
            <person name="Faddeeva-Vakhrusheva A."/>
            <person name="Derks M.F."/>
            <person name="Anvar S.Y."/>
            <person name="Agamennone V."/>
            <person name="Suring W."/>
            <person name="Smit S."/>
            <person name="van Straalen N.M."/>
            <person name="Roelofs D."/>
        </authorList>
    </citation>
    <scope>NUCLEOTIDE SEQUENCE [LARGE SCALE GENOMIC DNA]</scope>
    <source>
        <tissue evidence="2">Mixed pool</tissue>
    </source>
</reference>
<dbReference type="AlphaFoldDB" id="A0A1D2N9F6"/>
<evidence type="ECO:0000256" key="1">
    <source>
        <dbReference type="SAM" id="Phobius"/>
    </source>
</evidence>
<comment type="caution">
    <text evidence="2">The sequence shown here is derived from an EMBL/GenBank/DDBJ whole genome shotgun (WGS) entry which is preliminary data.</text>
</comment>